<sequence length="171" mass="19916">MYSKFKKSDVFLLREKNTKFLDKLADGRILVLTRTQYSDIFQIMETYQNLISNQQHYQILLVIIIFISIAKASLLALLCSLIILPENSGITTLTKDKSIMENFNFYNSIDFSLTSRQIFKLKSNNYNYIWLIIFEIVKILSLDVNILIIQDDDFIASILNQRLKDNTTIGN</sequence>
<dbReference type="Proteomes" id="UP000233469">
    <property type="component" value="Unassembled WGS sequence"/>
</dbReference>
<evidence type="ECO:0000256" key="1">
    <source>
        <dbReference type="SAM" id="Phobius"/>
    </source>
</evidence>
<feature type="transmembrane region" description="Helical" evidence="1">
    <location>
        <begin position="128"/>
        <end position="149"/>
    </location>
</feature>
<evidence type="ECO:0000313" key="2">
    <source>
        <dbReference type="EMBL" id="PKK61488.1"/>
    </source>
</evidence>
<dbReference type="AlphaFoldDB" id="A0A2N1MIM6"/>
<accession>A0A2N1MIM6</accession>
<reference evidence="2 3" key="2">
    <citation type="submission" date="2017-10" db="EMBL/GenBank/DDBJ databases">
        <title>Extensive intraspecific genome diversity in a model arbuscular mycorrhizal fungus.</title>
        <authorList>
            <person name="Chen E.C.H."/>
            <person name="Morin E."/>
            <person name="Baudet D."/>
            <person name="Noel J."/>
            <person name="Ndikumana S."/>
            <person name="Charron P."/>
            <person name="St-Onge C."/>
            <person name="Giorgi J."/>
            <person name="Grigoriev I.V."/>
            <person name="Roux C."/>
            <person name="Martin F.M."/>
            <person name="Corradi N."/>
        </authorList>
    </citation>
    <scope>NUCLEOTIDE SEQUENCE [LARGE SCALE GENOMIC DNA]</scope>
    <source>
        <strain evidence="2 3">C2</strain>
    </source>
</reference>
<keyword evidence="1" id="KW-0812">Transmembrane</keyword>
<comment type="caution">
    <text evidence="2">The sequence shown here is derived from an EMBL/GenBank/DDBJ whole genome shotgun (WGS) entry which is preliminary data.</text>
</comment>
<feature type="transmembrane region" description="Helical" evidence="1">
    <location>
        <begin position="59"/>
        <end position="84"/>
    </location>
</feature>
<keyword evidence="1" id="KW-1133">Transmembrane helix</keyword>
<gene>
    <name evidence="2" type="ORF">RhiirC2_791729</name>
</gene>
<reference evidence="2 3" key="1">
    <citation type="submission" date="2016-04" db="EMBL/GenBank/DDBJ databases">
        <title>Genome analyses suggest a sexual origin of heterokaryosis in a supposedly ancient asexual fungus.</title>
        <authorList>
            <person name="Ropars J."/>
            <person name="Sedzielewska K."/>
            <person name="Noel J."/>
            <person name="Charron P."/>
            <person name="Farinelli L."/>
            <person name="Marton T."/>
            <person name="Kruger M."/>
            <person name="Pelin A."/>
            <person name="Brachmann A."/>
            <person name="Corradi N."/>
        </authorList>
    </citation>
    <scope>NUCLEOTIDE SEQUENCE [LARGE SCALE GENOMIC DNA]</scope>
    <source>
        <strain evidence="2 3">C2</strain>
    </source>
</reference>
<dbReference type="VEuPathDB" id="FungiDB:RhiirA1_543491"/>
<name>A0A2N1MIM6_9GLOM</name>
<organism evidence="2 3">
    <name type="scientific">Rhizophagus irregularis</name>
    <dbReference type="NCBI Taxonomy" id="588596"/>
    <lineage>
        <taxon>Eukaryota</taxon>
        <taxon>Fungi</taxon>
        <taxon>Fungi incertae sedis</taxon>
        <taxon>Mucoromycota</taxon>
        <taxon>Glomeromycotina</taxon>
        <taxon>Glomeromycetes</taxon>
        <taxon>Glomerales</taxon>
        <taxon>Glomeraceae</taxon>
        <taxon>Rhizophagus</taxon>
    </lineage>
</organism>
<proteinExistence type="predicted"/>
<keyword evidence="1" id="KW-0472">Membrane</keyword>
<evidence type="ECO:0000313" key="3">
    <source>
        <dbReference type="Proteomes" id="UP000233469"/>
    </source>
</evidence>
<dbReference type="EMBL" id="LLXL01002202">
    <property type="protein sequence ID" value="PKK61488.1"/>
    <property type="molecule type" value="Genomic_DNA"/>
</dbReference>
<protein>
    <submittedName>
        <fullName evidence="2">Uncharacterized protein</fullName>
    </submittedName>
</protein>